<dbReference type="InterPro" id="IPR050723">
    <property type="entry name" value="CFA/CMAS"/>
</dbReference>
<proteinExistence type="predicted"/>
<dbReference type="CDD" id="cd02440">
    <property type="entry name" value="AdoMet_MTases"/>
    <property type="match status" value="1"/>
</dbReference>
<keyword evidence="3" id="KW-0808">Transferase</keyword>
<dbReference type="SUPFAM" id="SSF53335">
    <property type="entry name" value="S-adenosyl-L-methionine-dependent methyltransferases"/>
    <property type="match status" value="1"/>
</dbReference>
<dbReference type="PANTHER" id="PTHR43667:SF2">
    <property type="entry name" value="FATTY ACID C-METHYL TRANSFERASE"/>
    <property type="match status" value="1"/>
</dbReference>
<evidence type="ECO:0000256" key="1">
    <source>
        <dbReference type="SAM" id="MobiDB-lite"/>
    </source>
</evidence>
<dbReference type="Gene3D" id="3.40.50.150">
    <property type="entry name" value="Vaccinia Virus protein VP39"/>
    <property type="match status" value="1"/>
</dbReference>
<feature type="region of interest" description="Disordered" evidence="1">
    <location>
        <begin position="1"/>
        <end position="21"/>
    </location>
</feature>
<accession>B2KBT3</accession>
<protein>
    <submittedName>
        <fullName evidence="3">Methyltransferase family protein</fullName>
    </submittedName>
</protein>
<sequence length="223" mass="25262">MTEKKTVKKETAKKAAAKKPADKKAKTVKTDSFIDLFELNKNDVLLDLGCGKGEFLKTAAKTTAFATGIDCSAEHLTEAQKALQKTGNITLIEGWLQDAWFENNSFTKITAKDVLRSMNNHEKGVLINKVSNWLKPGGLFIVQDIITSFGLHRKDERHEMIEAECKKYYGKKWPELKDSFYHDLYHAHPSDLSLMMHHFLFTGFNVLQIIKHTSCVCTIVAQK</sequence>
<dbReference type="EMBL" id="CP001055">
    <property type="protein sequence ID" value="ACC97837.1"/>
    <property type="molecule type" value="Genomic_DNA"/>
</dbReference>
<dbReference type="KEGG" id="emi:Emin_0276"/>
<dbReference type="AlphaFoldDB" id="B2KBT3"/>
<dbReference type="OrthoDB" id="9770553at2"/>
<organism evidence="3 4">
    <name type="scientific">Elusimicrobium minutum (strain Pei191)</name>
    <dbReference type="NCBI Taxonomy" id="445932"/>
    <lineage>
        <taxon>Bacteria</taxon>
        <taxon>Pseudomonadati</taxon>
        <taxon>Elusimicrobiota</taxon>
        <taxon>Elusimicrobia</taxon>
        <taxon>Elusimicrobiales</taxon>
        <taxon>Elusimicrobiaceae</taxon>
        <taxon>Elusimicrobium</taxon>
    </lineage>
</organism>
<evidence type="ECO:0000313" key="3">
    <source>
        <dbReference type="EMBL" id="ACC97837.1"/>
    </source>
</evidence>
<evidence type="ECO:0000313" key="4">
    <source>
        <dbReference type="Proteomes" id="UP000001029"/>
    </source>
</evidence>
<dbReference type="GO" id="GO:0032259">
    <property type="term" value="P:methylation"/>
    <property type="evidence" value="ECO:0007669"/>
    <property type="project" value="UniProtKB-KW"/>
</dbReference>
<evidence type="ECO:0000259" key="2">
    <source>
        <dbReference type="Pfam" id="PF13847"/>
    </source>
</evidence>
<dbReference type="GO" id="GO:0008168">
    <property type="term" value="F:methyltransferase activity"/>
    <property type="evidence" value="ECO:0007669"/>
    <property type="project" value="UniProtKB-KW"/>
</dbReference>
<gene>
    <name evidence="3" type="ordered locus">Emin_0276</name>
</gene>
<dbReference type="Pfam" id="PF13847">
    <property type="entry name" value="Methyltransf_31"/>
    <property type="match status" value="1"/>
</dbReference>
<dbReference type="InterPro" id="IPR029063">
    <property type="entry name" value="SAM-dependent_MTases_sf"/>
</dbReference>
<dbReference type="HOGENOM" id="CLU_1238621_0_0_0"/>
<reference evidence="3 4" key="1">
    <citation type="journal article" date="2009" name="Appl. Environ. Microbiol.">
        <title>Genomic analysis of 'Elusimicrobium minutum,' the first cultivated representative of the phylum 'Elusimicrobia' (formerly termite group 1).</title>
        <authorList>
            <person name="Herlemann D.P.R."/>
            <person name="Geissinger O."/>
            <person name="Ikeda-Ohtsubo W."/>
            <person name="Kunin V."/>
            <person name="Sun H."/>
            <person name="Lapidus A."/>
            <person name="Hugenholtz P."/>
            <person name="Brune A."/>
        </authorList>
    </citation>
    <scope>NUCLEOTIDE SEQUENCE [LARGE SCALE GENOMIC DNA]</scope>
    <source>
        <strain evidence="3 4">Pei191</strain>
    </source>
</reference>
<feature type="domain" description="Methyltransferase" evidence="2">
    <location>
        <begin position="40"/>
        <end position="169"/>
    </location>
</feature>
<keyword evidence="3" id="KW-0489">Methyltransferase</keyword>
<name>B2KBT3_ELUMP</name>
<dbReference type="RefSeq" id="WP_012414452.1">
    <property type="nucleotide sequence ID" value="NC_010644.1"/>
</dbReference>
<dbReference type="PANTHER" id="PTHR43667">
    <property type="entry name" value="CYCLOPROPANE-FATTY-ACYL-PHOSPHOLIPID SYNTHASE"/>
    <property type="match status" value="1"/>
</dbReference>
<dbReference type="InterPro" id="IPR025714">
    <property type="entry name" value="Methyltranfer_dom"/>
</dbReference>
<dbReference type="Proteomes" id="UP000001029">
    <property type="component" value="Chromosome"/>
</dbReference>
<keyword evidence="4" id="KW-1185">Reference proteome</keyword>
<dbReference type="STRING" id="445932.Emin_0276"/>